<dbReference type="PANTHER" id="PTHR12715">
    <property type="entry name" value="TRANSPORTER, DRUG/METABOLITE EXPORTER FAMILY"/>
    <property type="match status" value="1"/>
</dbReference>
<proteinExistence type="inferred from homology"/>
<dbReference type="EMBL" id="PJNB01000001">
    <property type="protein sequence ID" value="PKW18119.1"/>
    <property type="molecule type" value="Genomic_DNA"/>
</dbReference>
<feature type="domain" description="EamA" evidence="3">
    <location>
        <begin position="160"/>
        <end position="292"/>
    </location>
</feature>
<dbReference type="Pfam" id="PF00892">
    <property type="entry name" value="EamA"/>
    <property type="match status" value="2"/>
</dbReference>
<accession>A0A2N3Y5B8</accession>
<gene>
    <name evidence="4" type="ORF">A8926_6180</name>
</gene>
<evidence type="ECO:0000313" key="4">
    <source>
        <dbReference type="EMBL" id="PKW18119.1"/>
    </source>
</evidence>
<keyword evidence="5" id="KW-1185">Reference proteome</keyword>
<dbReference type="InterPro" id="IPR052756">
    <property type="entry name" value="Alkyne_AA_exporter"/>
</dbReference>
<keyword evidence="2" id="KW-1133">Transmembrane helix</keyword>
<dbReference type="STRING" id="994479.GCA_000194155_06826"/>
<protein>
    <submittedName>
        <fullName evidence="4">Drug/metabolite transporter (DMT)-like permease</fullName>
    </submittedName>
</protein>
<comment type="caution">
    <text evidence="4">The sequence shown here is derived from an EMBL/GenBank/DDBJ whole genome shotgun (WGS) entry which is preliminary data.</text>
</comment>
<name>A0A2N3Y5B8_SACSN</name>
<dbReference type="PANTHER" id="PTHR12715:SF4">
    <property type="entry name" value="EAMA DOMAIN-CONTAINING PROTEIN"/>
    <property type="match status" value="1"/>
</dbReference>
<feature type="transmembrane region" description="Helical" evidence="2">
    <location>
        <begin position="20"/>
        <end position="40"/>
    </location>
</feature>
<feature type="transmembrane region" description="Helical" evidence="2">
    <location>
        <begin position="46"/>
        <end position="66"/>
    </location>
</feature>
<sequence length="310" mass="31500">MIMAHAAAEPGKKDGIKTTLAVAITMLLWASAFVGIRYAGAYFSPGALALGRLMAGSVGLSAILVLRGEGLPPLSSWPGIIGVGVFWFGLYTVTLNWGEQHADAGTAALVVGTGPLLLALLSGWLLKEGFPPRLLIGITIAFAGAVLVGLSTGDGHTTVLGVLLCLAAATGYAVGVTAQKTALRRASALQVTTFGCVVGTLACLPFAGQLVNDLAAAPLGASLAMVYLGLLPTALAFYTWAYALVRTPAGRLGATTYAVPVLVVFLSWLLLGEVPTPIALAGGGLALLGVAVSRAKWKRADSAPAAEAHD</sequence>
<feature type="transmembrane region" description="Helical" evidence="2">
    <location>
        <begin position="188"/>
        <end position="207"/>
    </location>
</feature>
<feature type="transmembrane region" description="Helical" evidence="2">
    <location>
        <begin position="78"/>
        <end position="98"/>
    </location>
</feature>
<dbReference type="SUPFAM" id="SSF103481">
    <property type="entry name" value="Multidrug resistance efflux transporter EmrE"/>
    <property type="match status" value="2"/>
</dbReference>
<evidence type="ECO:0000256" key="1">
    <source>
        <dbReference type="ARBA" id="ARBA00007362"/>
    </source>
</evidence>
<keyword evidence="2" id="KW-0472">Membrane</keyword>
<feature type="transmembrane region" description="Helical" evidence="2">
    <location>
        <begin position="104"/>
        <end position="126"/>
    </location>
</feature>
<dbReference type="InterPro" id="IPR000620">
    <property type="entry name" value="EamA_dom"/>
</dbReference>
<comment type="similarity">
    <text evidence="1">Belongs to the EamA transporter family.</text>
</comment>
<organism evidence="4 5">
    <name type="scientific">Saccharopolyspora spinosa</name>
    <dbReference type="NCBI Taxonomy" id="60894"/>
    <lineage>
        <taxon>Bacteria</taxon>
        <taxon>Bacillati</taxon>
        <taxon>Actinomycetota</taxon>
        <taxon>Actinomycetes</taxon>
        <taxon>Pseudonocardiales</taxon>
        <taxon>Pseudonocardiaceae</taxon>
        <taxon>Saccharopolyspora</taxon>
    </lineage>
</organism>
<feature type="transmembrane region" description="Helical" evidence="2">
    <location>
        <begin position="277"/>
        <end position="295"/>
    </location>
</feature>
<dbReference type="AlphaFoldDB" id="A0A2N3Y5B8"/>
<feature type="transmembrane region" description="Helical" evidence="2">
    <location>
        <begin position="252"/>
        <end position="271"/>
    </location>
</feature>
<keyword evidence="2" id="KW-0812">Transmembrane</keyword>
<dbReference type="GO" id="GO:0016020">
    <property type="term" value="C:membrane"/>
    <property type="evidence" value="ECO:0007669"/>
    <property type="project" value="InterPro"/>
</dbReference>
<reference evidence="4" key="1">
    <citation type="submission" date="2017-12" db="EMBL/GenBank/DDBJ databases">
        <title>Sequencing the genomes of 1000 Actinobacteria strains.</title>
        <authorList>
            <person name="Klenk H.-P."/>
        </authorList>
    </citation>
    <scope>NUCLEOTIDE SEQUENCE [LARGE SCALE GENOMIC DNA]</scope>
    <source>
        <strain evidence="4">DSM 44228</strain>
    </source>
</reference>
<dbReference type="Gene3D" id="1.10.3730.20">
    <property type="match status" value="1"/>
</dbReference>
<evidence type="ECO:0000259" key="3">
    <source>
        <dbReference type="Pfam" id="PF00892"/>
    </source>
</evidence>
<feature type="transmembrane region" description="Helical" evidence="2">
    <location>
        <begin position="219"/>
        <end position="245"/>
    </location>
</feature>
<feature type="domain" description="EamA" evidence="3">
    <location>
        <begin position="20"/>
        <end position="148"/>
    </location>
</feature>
<evidence type="ECO:0000313" key="5">
    <source>
        <dbReference type="Proteomes" id="UP000233786"/>
    </source>
</evidence>
<feature type="transmembrane region" description="Helical" evidence="2">
    <location>
        <begin position="133"/>
        <end position="152"/>
    </location>
</feature>
<feature type="transmembrane region" description="Helical" evidence="2">
    <location>
        <begin position="158"/>
        <end position="176"/>
    </location>
</feature>
<evidence type="ECO:0000256" key="2">
    <source>
        <dbReference type="SAM" id="Phobius"/>
    </source>
</evidence>
<dbReference type="Proteomes" id="UP000233786">
    <property type="component" value="Unassembled WGS sequence"/>
</dbReference>
<dbReference type="InterPro" id="IPR037185">
    <property type="entry name" value="EmrE-like"/>
</dbReference>